<keyword evidence="1" id="KW-0812">Transmembrane</keyword>
<accession>A0A382JCS8</accession>
<proteinExistence type="predicted"/>
<feature type="non-terminal residue" evidence="2">
    <location>
        <position position="1"/>
    </location>
</feature>
<reference evidence="2" key="1">
    <citation type="submission" date="2018-05" db="EMBL/GenBank/DDBJ databases">
        <authorList>
            <person name="Lanie J.A."/>
            <person name="Ng W.-L."/>
            <person name="Kazmierczak K.M."/>
            <person name="Andrzejewski T.M."/>
            <person name="Davidsen T.M."/>
            <person name="Wayne K.J."/>
            <person name="Tettelin H."/>
            <person name="Glass J.I."/>
            <person name="Rusch D."/>
            <person name="Podicherti R."/>
            <person name="Tsui H.-C.T."/>
            <person name="Winkler M.E."/>
        </authorList>
    </citation>
    <scope>NUCLEOTIDE SEQUENCE</scope>
</reference>
<keyword evidence="1" id="KW-0472">Membrane</keyword>
<protein>
    <submittedName>
        <fullName evidence="2">Uncharacterized protein</fullName>
    </submittedName>
</protein>
<dbReference type="AlphaFoldDB" id="A0A382JCS8"/>
<dbReference type="EMBL" id="UINC01073505">
    <property type="protein sequence ID" value="SVC09950.1"/>
    <property type="molecule type" value="Genomic_DNA"/>
</dbReference>
<evidence type="ECO:0000256" key="1">
    <source>
        <dbReference type="SAM" id="Phobius"/>
    </source>
</evidence>
<feature type="non-terminal residue" evidence="2">
    <location>
        <position position="92"/>
    </location>
</feature>
<organism evidence="2">
    <name type="scientific">marine metagenome</name>
    <dbReference type="NCBI Taxonomy" id="408172"/>
    <lineage>
        <taxon>unclassified sequences</taxon>
        <taxon>metagenomes</taxon>
        <taxon>ecological metagenomes</taxon>
    </lineage>
</organism>
<sequence>VFVYDDIQPHLVFLIMLLILIWTFGTWLTWQNRKMYCEIIPQYDWVSRIGLIAGTSVMLLDLWFLSLFYSELRLGMSILFAFITVSVGGYLA</sequence>
<feature type="transmembrane region" description="Helical" evidence="1">
    <location>
        <begin position="51"/>
        <end position="68"/>
    </location>
</feature>
<evidence type="ECO:0000313" key="2">
    <source>
        <dbReference type="EMBL" id="SVC09950.1"/>
    </source>
</evidence>
<keyword evidence="1" id="KW-1133">Transmembrane helix</keyword>
<feature type="transmembrane region" description="Helical" evidence="1">
    <location>
        <begin position="12"/>
        <end position="30"/>
    </location>
</feature>
<gene>
    <name evidence="2" type="ORF">METZ01_LOCUS262804</name>
</gene>
<feature type="transmembrane region" description="Helical" evidence="1">
    <location>
        <begin position="74"/>
        <end position="91"/>
    </location>
</feature>
<name>A0A382JCS8_9ZZZZ</name>